<evidence type="ECO:0000256" key="4">
    <source>
        <dbReference type="ARBA" id="ARBA00022803"/>
    </source>
</evidence>
<evidence type="ECO:0000313" key="6">
    <source>
        <dbReference type="WBParaSite" id="GPLIN_001186700"/>
    </source>
</evidence>
<accession>A0A183CG62</accession>
<keyword evidence="3" id="KW-0677">Repeat</keyword>
<proteinExistence type="predicted"/>
<reference evidence="6" key="2">
    <citation type="submission" date="2016-06" db="UniProtKB">
        <authorList>
            <consortium name="WormBaseParasite"/>
        </authorList>
    </citation>
    <scope>IDENTIFICATION</scope>
</reference>
<dbReference type="Gene3D" id="1.25.40.10">
    <property type="entry name" value="Tetratricopeptide repeat domain"/>
    <property type="match status" value="1"/>
</dbReference>
<keyword evidence="4" id="KW-0802">TPR repeat</keyword>
<keyword evidence="2" id="KW-0963">Cytoplasm</keyword>
<reference evidence="5" key="1">
    <citation type="submission" date="2014-05" db="EMBL/GenBank/DDBJ databases">
        <title>The genome and life-stage specific transcriptomes of Globodera pallida elucidate key aspects of plant parasitism by a cyst nematode.</title>
        <authorList>
            <person name="Cotton J.A."/>
            <person name="Lilley C.J."/>
            <person name="Jones L.M."/>
            <person name="Kikuchi T."/>
            <person name="Reid A.J."/>
            <person name="Thorpe P."/>
            <person name="Tsai I.J."/>
            <person name="Beasley H."/>
            <person name="Blok V."/>
            <person name="Cock P.J.A."/>
            <person name="Van den Akker S.E."/>
            <person name="Holroyd N."/>
            <person name="Hunt M."/>
            <person name="Mantelin S."/>
            <person name="Naghra H."/>
            <person name="Pain A."/>
            <person name="Palomares-Rius J.E."/>
            <person name="Zarowiecki M."/>
            <person name="Berriman M."/>
            <person name="Jones J.T."/>
            <person name="Urwin P.E."/>
        </authorList>
    </citation>
    <scope>NUCLEOTIDE SEQUENCE [LARGE SCALE GENOMIC DNA]</scope>
    <source>
        <strain evidence="5">Lindley</strain>
    </source>
</reference>
<comment type="subcellular location">
    <subcellularLocation>
        <location evidence="1">Cytoplasm</location>
    </subcellularLocation>
</comment>
<dbReference type="Pfam" id="PF13424">
    <property type="entry name" value="TPR_12"/>
    <property type="match status" value="1"/>
</dbReference>
<dbReference type="PANTHER" id="PTHR45783:SF3">
    <property type="entry name" value="KINESIN LIGHT CHAIN"/>
    <property type="match status" value="1"/>
</dbReference>
<keyword evidence="5" id="KW-1185">Reference proteome</keyword>
<dbReference type="WBParaSite" id="GPLIN_001186700">
    <property type="protein sequence ID" value="GPLIN_001186700"/>
    <property type="gene ID" value="GPLIN_001186700"/>
</dbReference>
<dbReference type="GO" id="GO:0005871">
    <property type="term" value="C:kinesin complex"/>
    <property type="evidence" value="ECO:0007669"/>
    <property type="project" value="InterPro"/>
</dbReference>
<sequence length="156" mass="18105">MFDEVEGYYRRAMEIYESKLSADELNVAKTKNDLASVFLKQGKHEEAELLCKQILTRAHERQYGRVSDGNKPIWMIAEEREDNKQAATGVVEEPMNVDKVWNEQRLGRRWQLARLRMQHNTMNSDIEHEGGSNEKAIIDFRGIVRGALSGIWPSNW</sequence>
<dbReference type="GO" id="GO:0005737">
    <property type="term" value="C:cytoplasm"/>
    <property type="evidence" value="ECO:0007669"/>
    <property type="project" value="UniProtKB-SubCell"/>
</dbReference>
<dbReference type="AlphaFoldDB" id="A0A183CG62"/>
<evidence type="ECO:0000313" key="5">
    <source>
        <dbReference type="Proteomes" id="UP000050741"/>
    </source>
</evidence>
<dbReference type="InterPro" id="IPR002151">
    <property type="entry name" value="Kinesin_light"/>
</dbReference>
<evidence type="ECO:0000256" key="1">
    <source>
        <dbReference type="ARBA" id="ARBA00004496"/>
    </source>
</evidence>
<dbReference type="Proteomes" id="UP000050741">
    <property type="component" value="Unassembled WGS sequence"/>
</dbReference>
<dbReference type="GO" id="GO:0007018">
    <property type="term" value="P:microtubule-based movement"/>
    <property type="evidence" value="ECO:0007669"/>
    <property type="project" value="TreeGrafter"/>
</dbReference>
<dbReference type="InterPro" id="IPR011990">
    <property type="entry name" value="TPR-like_helical_dom_sf"/>
</dbReference>
<protein>
    <submittedName>
        <fullName evidence="6">TPR_REGION domain-containing protein</fullName>
    </submittedName>
</protein>
<evidence type="ECO:0000256" key="3">
    <source>
        <dbReference type="ARBA" id="ARBA00022737"/>
    </source>
</evidence>
<dbReference type="GO" id="GO:0019894">
    <property type="term" value="F:kinesin binding"/>
    <property type="evidence" value="ECO:0007669"/>
    <property type="project" value="TreeGrafter"/>
</dbReference>
<organism evidence="5 6">
    <name type="scientific">Globodera pallida</name>
    <name type="common">Potato cyst nematode worm</name>
    <name type="synonym">Heterodera pallida</name>
    <dbReference type="NCBI Taxonomy" id="36090"/>
    <lineage>
        <taxon>Eukaryota</taxon>
        <taxon>Metazoa</taxon>
        <taxon>Ecdysozoa</taxon>
        <taxon>Nematoda</taxon>
        <taxon>Chromadorea</taxon>
        <taxon>Rhabditida</taxon>
        <taxon>Tylenchina</taxon>
        <taxon>Tylenchomorpha</taxon>
        <taxon>Tylenchoidea</taxon>
        <taxon>Heteroderidae</taxon>
        <taxon>Heteroderinae</taxon>
        <taxon>Globodera</taxon>
    </lineage>
</organism>
<dbReference type="PANTHER" id="PTHR45783">
    <property type="entry name" value="KINESIN LIGHT CHAIN"/>
    <property type="match status" value="1"/>
</dbReference>
<evidence type="ECO:0000256" key="2">
    <source>
        <dbReference type="ARBA" id="ARBA00022490"/>
    </source>
</evidence>
<name>A0A183CG62_GLOPA</name>
<dbReference type="SUPFAM" id="SSF48452">
    <property type="entry name" value="TPR-like"/>
    <property type="match status" value="1"/>
</dbReference>